<gene>
    <name evidence="2" type="ORF">AO501_12350</name>
</gene>
<dbReference type="OrthoDB" id="4639836at2"/>
<accession>A0A0Q2QFS2</accession>
<sequence length="157" mass="17636">MPDDLLRHVFGPQPYSSAWLVWAVLLILAVIGWYAGIFVWTLPSHRLRRIPVVRRIHARVIRDRFARRVQRLAGEHRAGRMSRPQASAAIARTVRSFLHQATGAKAQYLHIGALAEDQLDAAAPLLALLDDAQFNAETSVEVGELSPMAQELIRSWT</sequence>
<evidence type="ECO:0000313" key="3">
    <source>
        <dbReference type="Proteomes" id="UP000051677"/>
    </source>
</evidence>
<proteinExistence type="predicted"/>
<name>A0A0Q2QFS2_MYCGO</name>
<evidence type="ECO:0000256" key="1">
    <source>
        <dbReference type="SAM" id="Phobius"/>
    </source>
</evidence>
<dbReference type="AlphaFoldDB" id="A0A0Q2QFS2"/>
<feature type="transmembrane region" description="Helical" evidence="1">
    <location>
        <begin position="20"/>
        <end position="42"/>
    </location>
</feature>
<evidence type="ECO:0008006" key="4">
    <source>
        <dbReference type="Google" id="ProtNLM"/>
    </source>
</evidence>
<reference evidence="2 3" key="1">
    <citation type="submission" date="2015-10" db="EMBL/GenBank/DDBJ databases">
        <title>Mycobacterium gordonae draft genome assembly.</title>
        <authorList>
            <person name="Ustinova V."/>
            <person name="Smirnova T."/>
            <person name="Blagodatskikh K."/>
            <person name="Varlamov D."/>
            <person name="Larionova E."/>
            <person name="Chernousova L."/>
        </authorList>
    </citation>
    <scope>NUCLEOTIDE SEQUENCE [LARGE SCALE GENOMIC DNA]</scope>
    <source>
        <strain evidence="2 3">CTRI 14-8773</strain>
    </source>
</reference>
<keyword evidence="1" id="KW-0472">Membrane</keyword>
<comment type="caution">
    <text evidence="2">The sequence shown here is derived from an EMBL/GenBank/DDBJ whole genome shotgun (WGS) entry which is preliminary data.</text>
</comment>
<dbReference type="EMBL" id="LKTM01000190">
    <property type="protein sequence ID" value="KQH78629.1"/>
    <property type="molecule type" value="Genomic_DNA"/>
</dbReference>
<keyword evidence="1" id="KW-0812">Transmembrane</keyword>
<evidence type="ECO:0000313" key="2">
    <source>
        <dbReference type="EMBL" id="KQH78629.1"/>
    </source>
</evidence>
<dbReference type="Proteomes" id="UP000051677">
    <property type="component" value="Unassembled WGS sequence"/>
</dbReference>
<dbReference type="RefSeq" id="WP_055578520.1">
    <property type="nucleotide sequence ID" value="NZ_LKTM01000190.1"/>
</dbReference>
<organism evidence="2 3">
    <name type="scientific">Mycobacterium gordonae</name>
    <dbReference type="NCBI Taxonomy" id="1778"/>
    <lineage>
        <taxon>Bacteria</taxon>
        <taxon>Bacillati</taxon>
        <taxon>Actinomycetota</taxon>
        <taxon>Actinomycetes</taxon>
        <taxon>Mycobacteriales</taxon>
        <taxon>Mycobacteriaceae</taxon>
        <taxon>Mycobacterium</taxon>
    </lineage>
</organism>
<protein>
    <recommendedName>
        <fullName evidence="4">DUF4381 domain-containing protein</fullName>
    </recommendedName>
</protein>
<keyword evidence="1" id="KW-1133">Transmembrane helix</keyword>
<dbReference type="STRING" id="1778.A9W97_23580"/>